<name>A0A0P6Y6Y5_9CHLR</name>
<proteinExistence type="predicted"/>
<feature type="transmembrane region" description="Helical" evidence="1">
    <location>
        <begin position="20"/>
        <end position="40"/>
    </location>
</feature>
<keyword evidence="1" id="KW-1133">Transmembrane helix</keyword>
<sequence length="383" mass="42670">MPTERPEPGQPLPAWVRRVLAGLFVVIAVAVISGALWLAMNAARRETSAIRLHWQAGEPRQLNVDCFPWLAPDAETFVCEREGALWLGTLNAGATTRLDVRFPEGVEHVRQVEWLPNGEAFVVLFATPTPRTDDEQAAPWPLLHVALNDATPTPLPDAVPGASLQRLPAGVAYPTREALVVWDGQHLRTIPTGQNATVYPHVVDIIQIAPIETLTPTRLARLVVGQSGAVLRVMTLEEGRRDERQVDMRLYRGERIFAWSPSGAWLAYANREERLRTPALWVTTVDGQTRYQLWKADEQGKIDFLHWLDEGTLFFAFVPDGARPSERTRFFLVDATRSAGTVEALWQGGHTPTLARDGRTLVFARGAAPNETYWLVQFTPVGE</sequence>
<organism evidence="2 3">
    <name type="scientific">Ardenticatena maritima</name>
    <dbReference type="NCBI Taxonomy" id="872965"/>
    <lineage>
        <taxon>Bacteria</taxon>
        <taxon>Bacillati</taxon>
        <taxon>Chloroflexota</taxon>
        <taxon>Ardenticatenia</taxon>
        <taxon>Ardenticatenales</taxon>
        <taxon>Ardenticatenaceae</taxon>
        <taxon>Ardenticatena</taxon>
    </lineage>
</organism>
<reference evidence="2 3" key="1">
    <citation type="submission" date="2015-07" db="EMBL/GenBank/DDBJ databases">
        <title>Whole genome sequence of Ardenticatena maritima DSM 23922.</title>
        <authorList>
            <person name="Hemp J."/>
            <person name="Ward L.M."/>
            <person name="Pace L.A."/>
            <person name="Fischer W.W."/>
        </authorList>
    </citation>
    <scope>NUCLEOTIDE SEQUENCE [LARGE SCALE GENOMIC DNA]</scope>
    <source>
        <strain evidence="2 3">110S</strain>
    </source>
</reference>
<dbReference type="SUPFAM" id="SSF82171">
    <property type="entry name" value="DPP6 N-terminal domain-like"/>
    <property type="match status" value="1"/>
</dbReference>
<keyword evidence="1" id="KW-0472">Membrane</keyword>
<evidence type="ECO:0000313" key="3">
    <source>
        <dbReference type="Proteomes" id="UP000050502"/>
    </source>
</evidence>
<dbReference type="Proteomes" id="UP000050502">
    <property type="component" value="Unassembled WGS sequence"/>
</dbReference>
<dbReference type="RefSeq" id="WP_060687414.1">
    <property type="nucleotide sequence ID" value="NZ_LGKN01000004.1"/>
</dbReference>
<keyword evidence="1" id="KW-0812">Transmembrane</keyword>
<evidence type="ECO:0000256" key="1">
    <source>
        <dbReference type="SAM" id="Phobius"/>
    </source>
</evidence>
<protein>
    <recommendedName>
        <fullName evidence="4">TolB protein</fullName>
    </recommendedName>
</protein>
<dbReference type="InterPro" id="IPR011042">
    <property type="entry name" value="6-blade_b-propeller_TolB-like"/>
</dbReference>
<evidence type="ECO:0008006" key="4">
    <source>
        <dbReference type="Google" id="ProtNLM"/>
    </source>
</evidence>
<gene>
    <name evidence="2" type="ORF">SE16_07160</name>
</gene>
<dbReference type="EMBL" id="LGKN01000004">
    <property type="protein sequence ID" value="KPL88543.1"/>
    <property type="molecule type" value="Genomic_DNA"/>
</dbReference>
<dbReference type="Gene3D" id="2.120.10.30">
    <property type="entry name" value="TolB, C-terminal domain"/>
    <property type="match status" value="1"/>
</dbReference>
<dbReference type="AlphaFoldDB" id="A0A0P6Y6Y5"/>
<evidence type="ECO:0000313" key="2">
    <source>
        <dbReference type="EMBL" id="KPL88543.1"/>
    </source>
</evidence>
<accession>A0A0P6Y6Y5</accession>
<comment type="caution">
    <text evidence="2">The sequence shown here is derived from an EMBL/GenBank/DDBJ whole genome shotgun (WGS) entry which is preliminary data.</text>
</comment>